<evidence type="ECO:0000256" key="3">
    <source>
        <dbReference type="ARBA" id="ARBA00023125"/>
    </source>
</evidence>
<proteinExistence type="inferred from homology"/>
<dbReference type="SMART" id="SM00411">
    <property type="entry name" value="BHL"/>
    <property type="match status" value="1"/>
</dbReference>
<comment type="similarity">
    <text evidence="1 4">Belongs to the bacterial histone-like protein family.</text>
</comment>
<dbReference type="Proteomes" id="UP000091926">
    <property type="component" value="Plasmid unnamed1"/>
</dbReference>
<keyword evidence="2" id="KW-0226">DNA condensation</keyword>
<dbReference type="CDD" id="cd13831">
    <property type="entry name" value="HU"/>
    <property type="match status" value="1"/>
</dbReference>
<dbReference type="Gene3D" id="4.10.520.10">
    <property type="entry name" value="IHF-like DNA-binding proteins"/>
    <property type="match status" value="1"/>
</dbReference>
<dbReference type="AlphaFoldDB" id="A0A193GN03"/>
<dbReference type="SUPFAM" id="SSF47729">
    <property type="entry name" value="IHF-like DNA-binding proteins"/>
    <property type="match status" value="1"/>
</dbReference>
<reference evidence="5 6" key="1">
    <citation type="submission" date="2016-06" db="EMBL/GenBank/DDBJ databases">
        <title>Complete genome sequences of Bordetella bronchialis and Bordetella flabilis.</title>
        <authorList>
            <person name="LiPuma J.J."/>
            <person name="Spilker T."/>
        </authorList>
    </citation>
    <scope>NUCLEOTIDE SEQUENCE [LARGE SCALE GENOMIC DNA]</scope>
    <source>
        <strain evidence="5 6">AU10664</strain>
        <plasmid evidence="5 6">unnamed1</plasmid>
    </source>
</reference>
<organism evidence="5 6">
    <name type="scientific">Bordetella flabilis</name>
    <dbReference type="NCBI Taxonomy" id="463014"/>
    <lineage>
        <taxon>Bacteria</taxon>
        <taxon>Pseudomonadati</taxon>
        <taxon>Pseudomonadota</taxon>
        <taxon>Betaproteobacteria</taxon>
        <taxon>Burkholderiales</taxon>
        <taxon>Alcaligenaceae</taxon>
        <taxon>Bordetella</taxon>
    </lineage>
</organism>
<dbReference type="OrthoDB" id="9799835at2"/>
<keyword evidence="5" id="KW-0614">Plasmid</keyword>
<evidence type="ECO:0000313" key="6">
    <source>
        <dbReference type="Proteomes" id="UP000091926"/>
    </source>
</evidence>
<dbReference type="KEGG" id="bfz:BAU07_26510"/>
<dbReference type="GO" id="GO:0003677">
    <property type="term" value="F:DNA binding"/>
    <property type="evidence" value="ECO:0007669"/>
    <property type="project" value="UniProtKB-KW"/>
</dbReference>
<name>A0A193GN03_9BORD</name>
<dbReference type="InterPro" id="IPR000119">
    <property type="entry name" value="Hist_DNA-bd"/>
</dbReference>
<dbReference type="PANTHER" id="PTHR33175">
    <property type="entry name" value="DNA-BINDING PROTEIN HU"/>
    <property type="match status" value="1"/>
</dbReference>
<dbReference type="RefSeq" id="WP_066665924.1">
    <property type="nucleotide sequence ID" value="NZ_CBCSCL010000020.1"/>
</dbReference>
<dbReference type="InterPro" id="IPR010992">
    <property type="entry name" value="IHF-like_DNA-bd_dom_sf"/>
</dbReference>
<accession>A0A193GN03</accession>
<dbReference type="Pfam" id="PF00216">
    <property type="entry name" value="Bac_DNA_binding"/>
    <property type="match status" value="1"/>
</dbReference>
<dbReference type="GO" id="GO:0030527">
    <property type="term" value="F:structural constituent of chromatin"/>
    <property type="evidence" value="ECO:0007669"/>
    <property type="project" value="InterPro"/>
</dbReference>
<protein>
    <recommendedName>
        <fullName evidence="7">DNA-binding protein</fullName>
    </recommendedName>
</protein>
<keyword evidence="3" id="KW-0238">DNA-binding</keyword>
<dbReference type="PANTHER" id="PTHR33175:SF3">
    <property type="entry name" value="DNA-BINDING PROTEIN HU-BETA"/>
    <property type="match status" value="1"/>
</dbReference>
<evidence type="ECO:0000256" key="2">
    <source>
        <dbReference type="ARBA" id="ARBA00023067"/>
    </source>
</evidence>
<evidence type="ECO:0000313" key="5">
    <source>
        <dbReference type="EMBL" id="ANN80876.1"/>
    </source>
</evidence>
<dbReference type="EMBL" id="CP016173">
    <property type="protein sequence ID" value="ANN80876.1"/>
    <property type="molecule type" value="Genomic_DNA"/>
</dbReference>
<sequence length="100" mass="10943">MNRQELIEIVAAQTEQSQRAVDRMLAALINTIQDTVAGGEKVSIQGFGTFEPKHQQARTGRNIATGDPVEIPATIKPRFKPGVNFRKIVAPGSFPEQISE</sequence>
<evidence type="ECO:0000256" key="1">
    <source>
        <dbReference type="ARBA" id="ARBA00010529"/>
    </source>
</evidence>
<dbReference type="PRINTS" id="PR01727">
    <property type="entry name" value="DNABINDINGHU"/>
</dbReference>
<gene>
    <name evidence="5" type="ORF">BAU07_26510</name>
</gene>
<geneLocation type="plasmid" evidence="5 6">
    <name>unnamed1</name>
</geneLocation>
<evidence type="ECO:0000256" key="4">
    <source>
        <dbReference type="RuleBase" id="RU003939"/>
    </source>
</evidence>
<dbReference type="GO" id="GO:0030261">
    <property type="term" value="P:chromosome condensation"/>
    <property type="evidence" value="ECO:0007669"/>
    <property type="project" value="UniProtKB-KW"/>
</dbReference>
<evidence type="ECO:0008006" key="7">
    <source>
        <dbReference type="Google" id="ProtNLM"/>
    </source>
</evidence>
<keyword evidence="6" id="KW-1185">Reference proteome</keyword>